<protein>
    <recommendedName>
        <fullName evidence="12">CRISPR-associated endonuclease Cas9</fullName>
        <ecNumber evidence="12">3.1.-.-</ecNumber>
    </recommendedName>
</protein>
<comment type="function">
    <text evidence="12">CRISPR (clustered regularly interspaced short palindromic repeat) is an adaptive immune system that provides protection against mobile genetic elements (viruses, transposable elements and conjugative plasmids). CRISPR clusters contain spacers, sequences complementary to antecedent mobile elements, and target invading nucleic acids. CRISPR clusters are transcribed and processed into CRISPR RNA (crRNA). In type II CRISPR systems correct processing of pre-crRNA requires a trans-encoded small RNA (tracrRNA), endogenous ribonuclease 3 (rnc) and this protein. The tracrRNA serves as a guide for ribonuclease 3-aided processing of pre-crRNA. Subsequently Cas9/crRNA/tracrRNA endonucleolytically cleaves linear or circular dsDNA target complementary to the spacer; Cas9 is inactive in the absence of the 2 guide RNAs (gRNA). Cas9 recognizes the protospacer adjacent motif (PAM) in the CRISPR repeat sequences to help distinguish self versus nonself, as targets within the bacterial CRISPR locus do not have PAMs. PAM recognition is also required for catalytic activity.</text>
</comment>
<comment type="caution">
    <text evidence="14">The sequence shown here is derived from an EMBL/GenBank/DDBJ whole genome shotgun (WGS) entry which is preliminary data.</text>
</comment>
<evidence type="ECO:0000256" key="5">
    <source>
        <dbReference type="ARBA" id="ARBA00022801"/>
    </source>
</evidence>
<dbReference type="NCBIfam" id="TIGR01865">
    <property type="entry name" value="cas_Csn1"/>
    <property type="match status" value="1"/>
</dbReference>
<dbReference type="Pfam" id="PF22702">
    <property type="entry name" value="Cas9_RuvC"/>
    <property type="match status" value="1"/>
</dbReference>
<dbReference type="EC" id="3.1.-.-" evidence="12"/>
<evidence type="ECO:0000256" key="8">
    <source>
        <dbReference type="ARBA" id="ARBA00023118"/>
    </source>
</evidence>
<keyword evidence="8 12" id="KW-0051">Antiviral defense</keyword>
<accession>A0A414FZ50</accession>
<keyword evidence="10" id="KW-0464">Manganese</keyword>
<keyword evidence="5 12" id="KW-0378">Hydrolase</keyword>
<dbReference type="Gene3D" id="3.30.420.10">
    <property type="entry name" value="Ribonuclease H-like superfamily/Ribonuclease H"/>
    <property type="match status" value="1"/>
</dbReference>
<dbReference type="GO" id="GO:0016787">
    <property type="term" value="F:hydrolase activity"/>
    <property type="evidence" value="ECO:0007669"/>
    <property type="project" value="UniProtKB-KW"/>
</dbReference>
<proteinExistence type="inferred from homology"/>
<evidence type="ECO:0000259" key="13">
    <source>
        <dbReference type="PROSITE" id="PS51749"/>
    </source>
</evidence>
<comment type="caution">
    <text evidence="12">Lacks conserved residue(s) required for the propagation of feature annotation.</text>
</comment>
<feature type="active site" description="Proton acceptor for HNH nuclease domain" evidence="12">
    <location>
        <position position="890"/>
    </location>
</feature>
<comment type="cofactor">
    <cofactor evidence="1">
        <name>Mg(2+)</name>
        <dbReference type="ChEBI" id="CHEBI:18420"/>
    </cofactor>
</comment>
<evidence type="ECO:0000256" key="6">
    <source>
        <dbReference type="ARBA" id="ARBA00022842"/>
    </source>
</evidence>
<evidence type="ECO:0000313" key="14">
    <source>
        <dbReference type="EMBL" id="RHD56808.1"/>
    </source>
</evidence>
<reference evidence="14 15" key="1">
    <citation type="submission" date="2018-08" db="EMBL/GenBank/DDBJ databases">
        <title>A genome reference for cultivated species of the human gut microbiota.</title>
        <authorList>
            <person name="Zou Y."/>
            <person name="Xue W."/>
            <person name="Luo G."/>
        </authorList>
    </citation>
    <scope>NUCLEOTIDE SEQUENCE [LARGE SCALE GENOMIC DNA]</scope>
    <source>
        <strain evidence="14 15">AM30-5LB</strain>
    </source>
</reference>
<dbReference type="EMBL" id="QSJI01000002">
    <property type="protein sequence ID" value="RHD56808.1"/>
    <property type="molecule type" value="Genomic_DNA"/>
</dbReference>
<organism evidence="14 15">
    <name type="scientific">Collinsella intestinalis</name>
    <dbReference type="NCBI Taxonomy" id="147207"/>
    <lineage>
        <taxon>Bacteria</taxon>
        <taxon>Bacillati</taxon>
        <taxon>Actinomycetota</taxon>
        <taxon>Coriobacteriia</taxon>
        <taxon>Coriobacteriales</taxon>
        <taxon>Coriobacteriaceae</taxon>
        <taxon>Collinsella</taxon>
    </lineage>
</organism>
<evidence type="ECO:0000256" key="9">
    <source>
        <dbReference type="ARBA" id="ARBA00023125"/>
    </source>
</evidence>
<feature type="active site" description="For RuvC-like nuclease domain" evidence="12">
    <location>
        <position position="15"/>
    </location>
</feature>
<dbReference type="GO" id="GO:0004519">
    <property type="term" value="F:endonuclease activity"/>
    <property type="evidence" value="ECO:0007669"/>
    <property type="project" value="UniProtKB-UniRule"/>
</dbReference>
<dbReference type="GO" id="GO:0043571">
    <property type="term" value="P:maintenance of CRISPR repeat elements"/>
    <property type="evidence" value="ECO:0007669"/>
    <property type="project" value="UniProtKB-UniRule"/>
</dbReference>
<evidence type="ECO:0000313" key="15">
    <source>
        <dbReference type="Proteomes" id="UP000286050"/>
    </source>
</evidence>
<dbReference type="GO" id="GO:0051607">
    <property type="term" value="P:defense response to virus"/>
    <property type="evidence" value="ECO:0007669"/>
    <property type="project" value="UniProtKB-UniRule"/>
</dbReference>
<dbReference type="GO" id="GO:0046872">
    <property type="term" value="F:metal ion binding"/>
    <property type="evidence" value="ECO:0007669"/>
    <property type="project" value="UniProtKB-UniRule"/>
</dbReference>
<keyword evidence="4 12" id="KW-0255">Endonuclease</keyword>
<dbReference type="InterPro" id="IPR055228">
    <property type="entry name" value="Cas9_RuvC"/>
</dbReference>
<feature type="domain" description="HNH Cas9-type" evidence="13">
    <location>
        <begin position="812"/>
        <end position="969"/>
    </location>
</feature>
<dbReference type="Proteomes" id="UP000286050">
    <property type="component" value="Unassembled WGS sequence"/>
</dbReference>
<dbReference type="Pfam" id="PF16593">
    <property type="entry name" value="Cas9-BH"/>
    <property type="match status" value="1"/>
</dbReference>
<dbReference type="RefSeq" id="WP_118271803.1">
    <property type="nucleotide sequence ID" value="NZ_QSJI01000002.1"/>
</dbReference>
<dbReference type="Pfam" id="PF13395">
    <property type="entry name" value="HNH_4"/>
    <property type="match status" value="1"/>
</dbReference>
<evidence type="ECO:0000256" key="3">
    <source>
        <dbReference type="ARBA" id="ARBA00022723"/>
    </source>
</evidence>
<dbReference type="InterPro" id="IPR032237">
    <property type="entry name" value="Cas9_PI"/>
</dbReference>
<dbReference type="InterPro" id="IPR028629">
    <property type="entry name" value="Cas9"/>
</dbReference>
<evidence type="ECO:0000256" key="2">
    <source>
        <dbReference type="ARBA" id="ARBA00022722"/>
    </source>
</evidence>
<evidence type="ECO:0000256" key="4">
    <source>
        <dbReference type="ARBA" id="ARBA00022759"/>
    </source>
</evidence>
<evidence type="ECO:0000256" key="1">
    <source>
        <dbReference type="ARBA" id="ARBA00001946"/>
    </source>
</evidence>
<dbReference type="GO" id="GO:0003677">
    <property type="term" value="F:DNA binding"/>
    <property type="evidence" value="ECO:0007669"/>
    <property type="project" value="UniProtKB-UniRule"/>
</dbReference>
<evidence type="ECO:0000256" key="12">
    <source>
        <dbReference type="HAMAP-Rule" id="MF_01480"/>
    </source>
</evidence>
<evidence type="ECO:0000256" key="10">
    <source>
        <dbReference type="ARBA" id="ARBA00023211"/>
    </source>
</evidence>
<evidence type="ECO:0000256" key="11">
    <source>
        <dbReference type="ARBA" id="ARBA00046380"/>
    </source>
</evidence>
<comment type="similarity">
    <text evidence="12">Belongs to the CRISPR-associated Cas9 family.</text>
</comment>
<dbReference type="PROSITE" id="PS51749">
    <property type="entry name" value="HNH_CAS9"/>
    <property type="match status" value="1"/>
</dbReference>
<evidence type="ECO:0000256" key="7">
    <source>
        <dbReference type="ARBA" id="ARBA00022884"/>
    </source>
</evidence>
<keyword evidence="2 12" id="KW-0540">Nuclease</keyword>
<dbReference type="Pfam" id="PF16592">
    <property type="entry name" value="Cas9_REC"/>
    <property type="match status" value="1"/>
</dbReference>
<dbReference type="GO" id="GO:0003723">
    <property type="term" value="F:RNA binding"/>
    <property type="evidence" value="ECO:0007669"/>
    <property type="project" value="UniProtKB-UniRule"/>
</dbReference>
<dbReference type="HAMAP" id="MF_01480">
    <property type="entry name" value="Cas9"/>
    <property type="match status" value="1"/>
</dbReference>
<dbReference type="InterPro" id="IPR036397">
    <property type="entry name" value="RNaseH_sf"/>
</dbReference>
<comment type="subunit">
    <text evidence="11 12">Monomer. Binds crRNA and tracrRNA.</text>
</comment>
<keyword evidence="7 12" id="KW-0694">RNA-binding</keyword>
<dbReference type="InterPro" id="IPR032239">
    <property type="entry name" value="Cas9-BH"/>
</dbReference>
<comment type="domain">
    <text evidence="12">Has 2 endonuclease domains. The discontinuous RuvC-like domain cleaves the target DNA noncomplementary to crRNA while the HNH nuclease domain cleaves the target DNA complementary to crRNA.</text>
</comment>
<gene>
    <name evidence="12 14" type="primary">cas9</name>
    <name evidence="14" type="ORF">DW787_03345</name>
</gene>
<keyword evidence="9 12" id="KW-0238">DNA-binding</keyword>
<dbReference type="Pfam" id="PF16595">
    <property type="entry name" value="Cas9_PI"/>
    <property type="match status" value="1"/>
</dbReference>
<keyword evidence="6" id="KW-0460">Magnesium</keyword>
<dbReference type="InterPro" id="IPR032240">
    <property type="entry name" value="Cas9_REC"/>
</dbReference>
<sequence>MKLRNIEGDYNIGLDLGTGSVGWAATGIDGELLTQNDKPAWGSRVFPSGETAADTRLKRGQRRRYERRRWRLDLLQRFFEDYMAVVDPAFFIRLKQARLLREDRDESCRDYHSPLFISGDAERDYYKRFPTIYHLRAWLMTTEKKADLREVYLALHNIVKHRGNFLHQDNPNLSATAANMEESVERLCLELDDRCAALDIPCACDAASIRQVFEDPSLARAGKSESVSKLFGFDKDSQKTMGKGISRAIVGYKVDFATVLGCEFEDSAFSLSDDEKVDGALAAIPDDAMGLFDAIRAAYSSYVLLGILSSGDDSPITSGALSSASGRTVSFCKVREYETYKADLALLKSLVRTYVPEQYEGFFRGELIAGTSHYDPAKAKGYTRYDLTHKVAYADFFKEVKSLLDKTDAVTDERYKDMLGRFEEERFLRRLKTSDNGSIPYQLHLEEMDAILKNQGKHYPFLLENLDKIESLVSFRIPYYVGPLTQKNAALDHNGQARFAWATRKPGKGDEPVYPWNWEEVIDKGHAAHAFIQRMTSDCSYLIGEGVLPRNSLMYEEFCVLNELNGARYSVDGDDWRRFDYADRMGIMDDLFRQRRSVTYKMVEDWMRANRGWARVHVRGGQGENKFESSLLAYRFFCKDVFKTDELSPSLIPMVETIILWSTLFEDRSILKEQLIRNFSDRLSPEQIKIICKKRLTGWGNLSERFLAEIKVETDCGPRSIMDILREGSPVGGEQGRTMVLMEVLHDERLGFEVKIEEINAERIADAGRLEVGDLPGSPALRRTVNQAVRVVEEIVRIAGKPPVNIFIENTRDEDLSRKGKRTKRRYDAIKEAVNAFKRENADLAQELKDFKPTDFDDERLTLYFMQGGKSLYSKAPLDVTRLSEYEIDHIIPQSYIKDDSFENKALVLKSENQTKTNQLLLPQGVRVKMASYWQELHRCGLMGDKKLRNLMCSDISERRIKGFIARQLVETSQIVKLTKMVLENRLPESRLVPIKASLSHELREAKHYYKCREINDFHHAHDALLAAEIGRFLLLRHAGMYDNPIGYAHVVKDFVRVQADEAKRTGRLPGSAGFIVSSFLHSGFDKDTGEISWDAEFECERIRKYLNYRQVYLSRMPEETSGAFWDATIYSPRGKMKLSLPLKEGLDPSKYGGYSSEKYAYFFCYYAKDKKGKRIIDFAPVPVSRAAGGQVDIEAFGREVAEERGYAFESIARAKIAVKQLIEVDGCRLFITGADEVRSAVPLAYSQDDTHLMTRLFAGSDTDCDRLFCQMMAGIERFDKRLYDNLKLKSRASAFPALGDENKKLVLKGLTALSSASSNKEDMRPIGGAKTAGQLKIVFRNVLSNQGITFIDQSVTGMFERKTYIGL</sequence>
<name>A0A414FZ50_9ACTN</name>
<keyword evidence="3" id="KW-0479">Metal-binding</keyword>
<dbReference type="InterPro" id="IPR003615">
    <property type="entry name" value="HNH_nuc"/>
</dbReference>
<dbReference type="InterPro" id="IPR033114">
    <property type="entry name" value="HNH_CAS9"/>
</dbReference>